<feature type="domain" description="Glycoamylase-like" evidence="2">
    <location>
        <begin position="223"/>
        <end position="461"/>
    </location>
</feature>
<feature type="signal peptide" evidence="1">
    <location>
        <begin position="1"/>
        <end position="31"/>
    </location>
</feature>
<organism evidence="3 4">
    <name type="scientific">Arsenicibacter rosenii</name>
    <dbReference type="NCBI Taxonomy" id="1750698"/>
    <lineage>
        <taxon>Bacteria</taxon>
        <taxon>Pseudomonadati</taxon>
        <taxon>Bacteroidota</taxon>
        <taxon>Cytophagia</taxon>
        <taxon>Cytophagales</taxon>
        <taxon>Spirosomataceae</taxon>
        <taxon>Arsenicibacter</taxon>
    </lineage>
</organism>
<dbReference type="InterPro" id="IPR016883">
    <property type="entry name" value="UCP028431"/>
</dbReference>
<keyword evidence="1" id="KW-0732">Signal</keyword>
<dbReference type="Gene3D" id="1.50.10.140">
    <property type="match status" value="1"/>
</dbReference>
<evidence type="ECO:0000259" key="2">
    <source>
        <dbReference type="Pfam" id="PF10091"/>
    </source>
</evidence>
<dbReference type="InterPro" id="IPR019282">
    <property type="entry name" value="Glycoamylase-like_cons_dom"/>
</dbReference>
<evidence type="ECO:0000313" key="3">
    <source>
        <dbReference type="EMBL" id="OIN55835.1"/>
    </source>
</evidence>
<dbReference type="PIRSF" id="PIRSF028431">
    <property type="entry name" value="UCP028431"/>
    <property type="match status" value="1"/>
</dbReference>
<dbReference type="Proteomes" id="UP000181790">
    <property type="component" value="Unassembled WGS sequence"/>
</dbReference>
<dbReference type="AlphaFoldDB" id="A0A1S2VBZ8"/>
<accession>A0A1S2VBZ8</accession>
<name>A0A1S2VBZ8_9BACT</name>
<dbReference type="OrthoDB" id="5937621at2"/>
<proteinExistence type="predicted"/>
<comment type="caution">
    <text evidence="3">The sequence shown here is derived from an EMBL/GenBank/DDBJ whole genome shotgun (WGS) entry which is preliminary data.</text>
</comment>
<evidence type="ECO:0000256" key="1">
    <source>
        <dbReference type="SAM" id="SignalP"/>
    </source>
</evidence>
<reference evidence="3 4" key="1">
    <citation type="submission" date="2016-10" db="EMBL/GenBank/DDBJ databases">
        <title>Arsenicibacter rosenii gen. nov., sp. nov., an efficient arsenic-methylating bacterium isolated from an arsenic-contaminated paddy soil.</title>
        <authorList>
            <person name="Huang K."/>
        </authorList>
    </citation>
    <scope>NUCLEOTIDE SEQUENCE [LARGE SCALE GENOMIC DNA]</scope>
    <source>
        <strain evidence="3 4">SM-1</strain>
    </source>
</reference>
<sequence>MKQQISFIHKLPALVTGILLLTLTSATTGWAQPKSQPQTIGRYTLTPADNVFLDSLQRDTFRFFWDTTNPKNGLVPDRAPTPSFSSVAAVGFGLTSYLIGVERGYITRRQAVERVLATLRFFRNAPQGAAPINVAGYKGFYYHFLDMQSGLRFKTVELSTIDTALLLAGVLSCQTYFDRKNAAETEIRKLADELYKAADWTWFQARQPFVSMGWHPESGFIKSDWKGYDEAMILYVLALGSPTHPVGPEVWPAWTGSYEWMNFYNQEHVNFEPLFGHQYSHCWIDFRGIQDAYMRQKGMDYFENSRRATYANRAYCAANPNKWQDYSETVWGLTACDGPRDTLANGRQFFSYRARGASAQRIVDDGTIAPTAAGGSLAFAPEICLPALKTMKAKYGSQLYGPQGFRDSFNPTYRYWSPFAYGSTDNGWFDRDYLGIDQGPIIIMAENLRTNFVWNLMKKNPYIQRGLSRAGFTPVK</sequence>
<dbReference type="Pfam" id="PF10091">
    <property type="entry name" value="Glycoamylase"/>
    <property type="match status" value="1"/>
</dbReference>
<protein>
    <submittedName>
        <fullName evidence="3">Tat pathway signal protein</fullName>
    </submittedName>
</protein>
<dbReference type="RefSeq" id="WP_071506568.1">
    <property type="nucleotide sequence ID" value="NZ_MORL01000034.1"/>
</dbReference>
<gene>
    <name evidence="3" type="ORF">BLX24_28075</name>
</gene>
<feature type="chain" id="PRO_5010346026" evidence="1">
    <location>
        <begin position="32"/>
        <end position="476"/>
    </location>
</feature>
<keyword evidence="4" id="KW-1185">Reference proteome</keyword>
<evidence type="ECO:0000313" key="4">
    <source>
        <dbReference type="Proteomes" id="UP000181790"/>
    </source>
</evidence>
<dbReference type="EMBL" id="MORL01000034">
    <property type="protein sequence ID" value="OIN55835.1"/>
    <property type="molecule type" value="Genomic_DNA"/>
</dbReference>